<protein>
    <recommendedName>
        <fullName evidence="2">histidine--tRNA ligase</fullName>
        <ecNumber evidence="2">6.1.1.21</ecNumber>
    </recommendedName>
</protein>
<dbReference type="CDD" id="cd00773">
    <property type="entry name" value="HisRS-like_core"/>
    <property type="match status" value="1"/>
</dbReference>
<reference evidence="12" key="1">
    <citation type="journal article" date="2023" name="bioRxiv">
        <title>Scaffold-level genome assemblies of two parasitoid biocontrol wasps reveal the parthenogenesis mechanism and an associated novel virus.</title>
        <authorList>
            <person name="Inwood S."/>
            <person name="Skelly J."/>
            <person name="Guhlin J."/>
            <person name="Harrop T."/>
            <person name="Goldson S."/>
            <person name="Dearden P."/>
        </authorList>
    </citation>
    <scope>NUCLEOTIDE SEQUENCE</scope>
    <source>
        <strain evidence="12">Irish</strain>
        <tissue evidence="12">Whole body</tissue>
    </source>
</reference>
<comment type="similarity">
    <text evidence="1">Belongs to the class-II aminoacyl-tRNA synthetase family.</text>
</comment>
<dbReference type="GO" id="GO:0005829">
    <property type="term" value="C:cytosol"/>
    <property type="evidence" value="ECO:0007669"/>
    <property type="project" value="TreeGrafter"/>
</dbReference>
<dbReference type="Pfam" id="PF03129">
    <property type="entry name" value="HGTP_anticodon"/>
    <property type="match status" value="1"/>
</dbReference>
<dbReference type="PROSITE" id="PS00762">
    <property type="entry name" value="WHEP_TRS_1"/>
    <property type="match status" value="1"/>
</dbReference>
<name>A0AA39KXI8_9HYME</name>
<dbReference type="GO" id="GO:0003723">
    <property type="term" value="F:RNA binding"/>
    <property type="evidence" value="ECO:0007669"/>
    <property type="project" value="TreeGrafter"/>
</dbReference>
<dbReference type="CDD" id="cd00859">
    <property type="entry name" value="HisRS_anticodon"/>
    <property type="match status" value="1"/>
</dbReference>
<dbReference type="InterPro" id="IPR045864">
    <property type="entry name" value="aa-tRNA-synth_II/BPL/LPL"/>
</dbReference>
<dbReference type="EC" id="6.1.1.21" evidence="2"/>
<evidence type="ECO:0000256" key="6">
    <source>
        <dbReference type="ARBA" id="ARBA00022840"/>
    </source>
</evidence>
<dbReference type="InterPro" id="IPR006195">
    <property type="entry name" value="aa-tRNA-synth_II"/>
</dbReference>
<dbReference type="FunFam" id="3.40.50.800:FF:000008">
    <property type="entry name" value="histidine--tRNA ligase, cytoplasmic isoform X1"/>
    <property type="match status" value="1"/>
</dbReference>
<evidence type="ECO:0000313" key="13">
    <source>
        <dbReference type="Proteomes" id="UP001168990"/>
    </source>
</evidence>
<dbReference type="GO" id="GO:0005524">
    <property type="term" value="F:ATP binding"/>
    <property type="evidence" value="ECO:0007669"/>
    <property type="project" value="UniProtKB-KW"/>
</dbReference>
<dbReference type="GO" id="GO:0032543">
    <property type="term" value="P:mitochondrial translation"/>
    <property type="evidence" value="ECO:0007669"/>
    <property type="project" value="TreeGrafter"/>
</dbReference>
<keyword evidence="13" id="KW-1185">Reference proteome</keyword>
<dbReference type="InterPro" id="IPR004154">
    <property type="entry name" value="Anticodon-bd"/>
</dbReference>
<evidence type="ECO:0000256" key="4">
    <source>
        <dbReference type="ARBA" id="ARBA00022598"/>
    </source>
</evidence>
<dbReference type="GO" id="GO:0005739">
    <property type="term" value="C:mitochondrion"/>
    <property type="evidence" value="ECO:0007669"/>
    <property type="project" value="TreeGrafter"/>
</dbReference>
<dbReference type="SUPFAM" id="SSF52954">
    <property type="entry name" value="Class II aaRS ABD-related"/>
    <property type="match status" value="1"/>
</dbReference>
<dbReference type="Gene3D" id="3.40.50.800">
    <property type="entry name" value="Anticodon-binding domain"/>
    <property type="match status" value="1"/>
</dbReference>
<dbReference type="InterPro" id="IPR009068">
    <property type="entry name" value="uS15_NS1_RNA-bd_sf"/>
</dbReference>
<evidence type="ECO:0000256" key="7">
    <source>
        <dbReference type="ARBA" id="ARBA00022917"/>
    </source>
</evidence>
<dbReference type="PANTHER" id="PTHR11476:SF7">
    <property type="entry name" value="HISTIDINE--TRNA LIGASE"/>
    <property type="match status" value="1"/>
</dbReference>
<gene>
    <name evidence="12" type="ORF">PV328_001484</name>
</gene>
<feature type="domain" description="Aminoacyl-transfer RNA synthetases class-II family profile" evidence="10">
    <location>
        <begin position="64"/>
        <end position="387"/>
    </location>
</feature>
<evidence type="ECO:0000256" key="2">
    <source>
        <dbReference type="ARBA" id="ARBA00012815"/>
    </source>
</evidence>
<dbReference type="InterPro" id="IPR033656">
    <property type="entry name" value="HisRS_anticodon"/>
</dbReference>
<dbReference type="PANTHER" id="PTHR11476">
    <property type="entry name" value="HISTIDYL-TRNA SYNTHETASE"/>
    <property type="match status" value="1"/>
</dbReference>
<dbReference type="Pfam" id="PF13393">
    <property type="entry name" value="tRNA-synt_His"/>
    <property type="match status" value="1"/>
</dbReference>
<dbReference type="SUPFAM" id="SSF55681">
    <property type="entry name" value="Class II aaRS and biotin synthetases"/>
    <property type="match status" value="1"/>
</dbReference>
<dbReference type="InterPro" id="IPR041715">
    <property type="entry name" value="HisRS-like_core"/>
</dbReference>
<dbReference type="PROSITE" id="PS50862">
    <property type="entry name" value="AA_TRNA_LIGASE_II"/>
    <property type="match status" value="1"/>
</dbReference>
<dbReference type="InterPro" id="IPR015807">
    <property type="entry name" value="His-tRNA-ligase"/>
</dbReference>
<evidence type="ECO:0000256" key="8">
    <source>
        <dbReference type="ARBA" id="ARBA00023146"/>
    </source>
</evidence>
<keyword evidence="7" id="KW-0648">Protein biosynthesis</keyword>
<sequence length="498" mass="56238">MADEMRMQLLEQIKEQGDIVRKLKATKADSTQINEEVAKLLELKAQLGDGGDTQQKFILKTPKGTRDYSPEQMALRLGVLDKIVNVFKRHGAETIDTPIFELKEVLTGKYGEDTKLIYDLKDQGGELLALRYDLTVPFARYLAMSKITNIKRYHIAKVYRRDNPSMTKGRYREFYQCDFDIAGIYDAMLPDAECLRIVVESLSALNLGAFVIKVNHRSLLDGIFAACGVPNDKFRTICSSVDKLDKSPWEEVRKEMVDEKQLDEAIADKIGNYVSKRGDVKLVNELREDEILMKQPKAKEGLEAMELLLKYCDIYRVTDKVVFDLSLARGLDYYTGVIYEAVLTDSEVGSVAGGGRYDNLVGMFDPKKKNVPCVGVSIGVERIFSVLENQIASQGGKTRTTEVQVFVASAQKNLHDERMRILVDLWDAEIKAEQSYKKNPKILAQLQHCEENGIPLAIIIGEGELAKGVVTLREVNTRVERTVPRDKLVEEVKKLLEN</sequence>
<dbReference type="PIRSF" id="PIRSF001549">
    <property type="entry name" value="His-tRNA_synth"/>
    <property type="match status" value="1"/>
</dbReference>
<dbReference type="Gene3D" id="3.30.930.10">
    <property type="entry name" value="Bira Bifunctional Protein, Domain 2"/>
    <property type="match status" value="1"/>
</dbReference>
<evidence type="ECO:0000259" key="11">
    <source>
        <dbReference type="PROSITE" id="PS51185"/>
    </source>
</evidence>
<dbReference type="GO" id="GO:0004821">
    <property type="term" value="F:histidine-tRNA ligase activity"/>
    <property type="evidence" value="ECO:0007669"/>
    <property type="project" value="UniProtKB-EC"/>
</dbReference>
<evidence type="ECO:0000256" key="1">
    <source>
        <dbReference type="ARBA" id="ARBA00008226"/>
    </source>
</evidence>
<dbReference type="FunFam" id="3.30.930.10:FF:000021">
    <property type="entry name" value="Probable histidine--tRNA ligase, mitochondrial"/>
    <property type="match status" value="1"/>
</dbReference>
<dbReference type="InterPro" id="IPR004516">
    <property type="entry name" value="HisRS/HisZ"/>
</dbReference>
<evidence type="ECO:0000313" key="12">
    <source>
        <dbReference type="EMBL" id="KAK0177429.1"/>
    </source>
</evidence>
<keyword evidence="5" id="KW-0547">Nucleotide-binding</keyword>
<dbReference type="InterPro" id="IPR036621">
    <property type="entry name" value="Anticodon-bd_dom_sf"/>
</dbReference>
<feature type="domain" description="WHEP-TRS" evidence="11">
    <location>
        <begin position="5"/>
        <end position="61"/>
    </location>
</feature>
<keyword evidence="8" id="KW-0030">Aminoacyl-tRNA synthetase</keyword>
<proteinExistence type="inferred from homology"/>
<evidence type="ECO:0000256" key="9">
    <source>
        <dbReference type="ARBA" id="ARBA00047639"/>
    </source>
</evidence>
<evidence type="ECO:0000259" key="10">
    <source>
        <dbReference type="PROSITE" id="PS50862"/>
    </source>
</evidence>
<dbReference type="EMBL" id="JAQQBS010000001">
    <property type="protein sequence ID" value="KAK0177429.1"/>
    <property type="molecule type" value="Genomic_DNA"/>
</dbReference>
<keyword evidence="6" id="KW-0067">ATP-binding</keyword>
<dbReference type="SMART" id="SM00991">
    <property type="entry name" value="WHEP-TRS"/>
    <property type="match status" value="1"/>
</dbReference>
<dbReference type="AlphaFoldDB" id="A0AA39KXI8"/>
<comment type="catalytic activity">
    <reaction evidence="9">
        <text>tRNA(His) + L-histidine + ATP = L-histidyl-tRNA(His) + AMP + diphosphate + H(+)</text>
        <dbReference type="Rhea" id="RHEA:17313"/>
        <dbReference type="Rhea" id="RHEA-COMP:9665"/>
        <dbReference type="Rhea" id="RHEA-COMP:9689"/>
        <dbReference type="ChEBI" id="CHEBI:15378"/>
        <dbReference type="ChEBI" id="CHEBI:30616"/>
        <dbReference type="ChEBI" id="CHEBI:33019"/>
        <dbReference type="ChEBI" id="CHEBI:57595"/>
        <dbReference type="ChEBI" id="CHEBI:78442"/>
        <dbReference type="ChEBI" id="CHEBI:78527"/>
        <dbReference type="ChEBI" id="CHEBI:456215"/>
        <dbReference type="EC" id="6.1.1.21"/>
    </reaction>
</comment>
<dbReference type="Proteomes" id="UP001168990">
    <property type="component" value="Unassembled WGS sequence"/>
</dbReference>
<comment type="caution">
    <text evidence="12">The sequence shown here is derived from an EMBL/GenBank/DDBJ whole genome shotgun (WGS) entry which is preliminary data.</text>
</comment>
<dbReference type="InterPro" id="IPR000738">
    <property type="entry name" value="WHEP-TRS_dom"/>
</dbReference>
<keyword evidence="3" id="KW-0963">Cytoplasm</keyword>
<evidence type="ECO:0000256" key="3">
    <source>
        <dbReference type="ARBA" id="ARBA00022490"/>
    </source>
</evidence>
<keyword evidence="4" id="KW-0436">Ligase</keyword>
<dbReference type="SUPFAM" id="SSF47060">
    <property type="entry name" value="S15/NS1 RNA-binding domain"/>
    <property type="match status" value="1"/>
</dbReference>
<accession>A0AA39KXI8</accession>
<dbReference type="Pfam" id="PF00458">
    <property type="entry name" value="WHEP-TRS"/>
    <property type="match status" value="1"/>
</dbReference>
<dbReference type="Gene3D" id="1.10.287.10">
    <property type="entry name" value="S15/NS1, RNA-binding"/>
    <property type="match status" value="1"/>
</dbReference>
<dbReference type="NCBIfam" id="TIGR00442">
    <property type="entry name" value="hisS"/>
    <property type="match status" value="1"/>
</dbReference>
<dbReference type="PROSITE" id="PS51185">
    <property type="entry name" value="WHEP_TRS_2"/>
    <property type="match status" value="1"/>
</dbReference>
<dbReference type="HAMAP" id="MF_00127">
    <property type="entry name" value="His_tRNA_synth"/>
    <property type="match status" value="1"/>
</dbReference>
<evidence type="ECO:0000256" key="5">
    <source>
        <dbReference type="ARBA" id="ARBA00022741"/>
    </source>
</evidence>
<reference evidence="12" key="2">
    <citation type="submission" date="2023-03" db="EMBL/GenBank/DDBJ databases">
        <authorList>
            <person name="Inwood S.N."/>
            <person name="Skelly J.G."/>
            <person name="Guhlin J."/>
            <person name="Harrop T.W.R."/>
            <person name="Goldson S.G."/>
            <person name="Dearden P.K."/>
        </authorList>
    </citation>
    <scope>NUCLEOTIDE SEQUENCE</scope>
    <source>
        <strain evidence="12">Irish</strain>
        <tissue evidence="12">Whole body</tissue>
    </source>
</reference>
<organism evidence="12 13">
    <name type="scientific">Microctonus aethiopoides</name>
    <dbReference type="NCBI Taxonomy" id="144406"/>
    <lineage>
        <taxon>Eukaryota</taxon>
        <taxon>Metazoa</taxon>
        <taxon>Ecdysozoa</taxon>
        <taxon>Arthropoda</taxon>
        <taxon>Hexapoda</taxon>
        <taxon>Insecta</taxon>
        <taxon>Pterygota</taxon>
        <taxon>Neoptera</taxon>
        <taxon>Endopterygota</taxon>
        <taxon>Hymenoptera</taxon>
        <taxon>Apocrita</taxon>
        <taxon>Ichneumonoidea</taxon>
        <taxon>Braconidae</taxon>
        <taxon>Euphorinae</taxon>
        <taxon>Microctonus</taxon>
    </lineage>
</organism>
<dbReference type="GO" id="GO:0006427">
    <property type="term" value="P:histidyl-tRNA aminoacylation"/>
    <property type="evidence" value="ECO:0007669"/>
    <property type="project" value="InterPro"/>
</dbReference>